<evidence type="ECO:0000256" key="5">
    <source>
        <dbReference type="ARBA" id="ARBA00023242"/>
    </source>
</evidence>
<dbReference type="CDD" id="cd00067">
    <property type="entry name" value="GAL4"/>
    <property type="match status" value="1"/>
</dbReference>
<dbReference type="Pfam" id="PF04082">
    <property type="entry name" value="Fungal_trans"/>
    <property type="match status" value="1"/>
</dbReference>
<comment type="subcellular location">
    <subcellularLocation>
        <location evidence="1">Nucleus</location>
    </subcellularLocation>
</comment>
<dbReference type="InterPro" id="IPR036864">
    <property type="entry name" value="Zn2-C6_fun-type_DNA-bd_sf"/>
</dbReference>
<dbReference type="PROSITE" id="PS50048">
    <property type="entry name" value="ZN2_CY6_FUNGAL_2"/>
    <property type="match status" value="1"/>
</dbReference>
<accession>A0AAN6T540</accession>
<evidence type="ECO:0000256" key="2">
    <source>
        <dbReference type="ARBA" id="ARBA00022723"/>
    </source>
</evidence>
<evidence type="ECO:0000256" key="3">
    <source>
        <dbReference type="ARBA" id="ARBA00023015"/>
    </source>
</evidence>
<dbReference type="InterPro" id="IPR001138">
    <property type="entry name" value="Zn2Cys6_DnaBD"/>
</dbReference>
<keyword evidence="3" id="KW-0805">Transcription regulation</keyword>
<dbReference type="GO" id="GO:0005634">
    <property type="term" value="C:nucleus"/>
    <property type="evidence" value="ECO:0007669"/>
    <property type="project" value="UniProtKB-SubCell"/>
</dbReference>
<name>A0AAN6T540_9PEZI</name>
<proteinExistence type="predicted"/>
<dbReference type="GO" id="GO:0003677">
    <property type="term" value="F:DNA binding"/>
    <property type="evidence" value="ECO:0007669"/>
    <property type="project" value="InterPro"/>
</dbReference>
<dbReference type="Pfam" id="PF00172">
    <property type="entry name" value="Zn_clus"/>
    <property type="match status" value="1"/>
</dbReference>
<reference evidence="9" key="2">
    <citation type="submission" date="2023-05" db="EMBL/GenBank/DDBJ databases">
        <authorList>
            <consortium name="Lawrence Berkeley National Laboratory"/>
            <person name="Steindorff A."/>
            <person name="Hensen N."/>
            <person name="Bonometti L."/>
            <person name="Westerberg I."/>
            <person name="Brannstrom I.O."/>
            <person name="Guillou S."/>
            <person name="Cros-Aarteil S."/>
            <person name="Calhoun S."/>
            <person name="Haridas S."/>
            <person name="Kuo A."/>
            <person name="Mondo S."/>
            <person name="Pangilinan J."/>
            <person name="Riley R."/>
            <person name="Labutti K."/>
            <person name="Andreopoulos B."/>
            <person name="Lipzen A."/>
            <person name="Chen C."/>
            <person name="Yanf M."/>
            <person name="Daum C."/>
            <person name="Ng V."/>
            <person name="Clum A."/>
            <person name="Ohm R."/>
            <person name="Martin F."/>
            <person name="Silar P."/>
            <person name="Natvig D."/>
            <person name="Lalanne C."/>
            <person name="Gautier V."/>
            <person name="Ament-Velasquez S.L."/>
            <person name="Kruys A."/>
            <person name="Hutchinson M.I."/>
            <person name="Powell A.J."/>
            <person name="Barry K."/>
            <person name="Miller A.N."/>
            <person name="Grigoriev I.V."/>
            <person name="Debuchy R."/>
            <person name="Gladieux P."/>
            <person name="Thoren M.H."/>
            <person name="Johannesson H."/>
        </authorList>
    </citation>
    <scope>NUCLEOTIDE SEQUENCE</scope>
    <source>
        <strain evidence="9">CBS 757.83</strain>
    </source>
</reference>
<gene>
    <name evidence="9" type="ORF">N658DRAFT_541196</name>
</gene>
<feature type="region of interest" description="Disordered" evidence="7">
    <location>
        <begin position="1"/>
        <end position="26"/>
    </location>
</feature>
<dbReference type="PANTHER" id="PTHR47338:SF10">
    <property type="entry name" value="TRANSCRIPTION FACTOR DOMAIN-CONTAINING PROTEIN-RELATED"/>
    <property type="match status" value="1"/>
</dbReference>
<dbReference type="InterPro" id="IPR050815">
    <property type="entry name" value="TF_fung"/>
</dbReference>
<dbReference type="EMBL" id="MU863626">
    <property type="protein sequence ID" value="KAK4104399.1"/>
    <property type="molecule type" value="Genomic_DNA"/>
</dbReference>
<reference evidence="9" key="1">
    <citation type="journal article" date="2023" name="Mol. Phylogenet. Evol.">
        <title>Genome-scale phylogeny and comparative genomics of the fungal order Sordariales.</title>
        <authorList>
            <person name="Hensen N."/>
            <person name="Bonometti L."/>
            <person name="Westerberg I."/>
            <person name="Brannstrom I.O."/>
            <person name="Guillou S."/>
            <person name="Cros-Aarteil S."/>
            <person name="Calhoun S."/>
            <person name="Haridas S."/>
            <person name="Kuo A."/>
            <person name="Mondo S."/>
            <person name="Pangilinan J."/>
            <person name="Riley R."/>
            <person name="LaButti K."/>
            <person name="Andreopoulos B."/>
            <person name="Lipzen A."/>
            <person name="Chen C."/>
            <person name="Yan M."/>
            <person name="Daum C."/>
            <person name="Ng V."/>
            <person name="Clum A."/>
            <person name="Steindorff A."/>
            <person name="Ohm R.A."/>
            <person name="Martin F."/>
            <person name="Silar P."/>
            <person name="Natvig D.O."/>
            <person name="Lalanne C."/>
            <person name="Gautier V."/>
            <person name="Ament-Velasquez S.L."/>
            <person name="Kruys A."/>
            <person name="Hutchinson M.I."/>
            <person name="Powell A.J."/>
            <person name="Barry K."/>
            <person name="Miller A.N."/>
            <person name="Grigoriev I.V."/>
            <person name="Debuchy R."/>
            <person name="Gladieux P."/>
            <person name="Hiltunen Thoren M."/>
            <person name="Johannesson H."/>
        </authorList>
    </citation>
    <scope>NUCLEOTIDE SEQUENCE</scope>
    <source>
        <strain evidence="9">CBS 757.83</strain>
    </source>
</reference>
<feature type="compositionally biased region" description="Polar residues" evidence="7">
    <location>
        <begin position="17"/>
        <end position="26"/>
    </location>
</feature>
<dbReference type="Gene3D" id="4.10.240.10">
    <property type="entry name" value="Zn(2)-C6 fungal-type DNA-binding domain"/>
    <property type="match status" value="1"/>
</dbReference>
<keyword evidence="5" id="KW-0539">Nucleus</keyword>
<feature type="coiled-coil region" evidence="6">
    <location>
        <begin position="73"/>
        <end position="100"/>
    </location>
</feature>
<dbReference type="CDD" id="cd12148">
    <property type="entry name" value="fungal_TF_MHR"/>
    <property type="match status" value="1"/>
</dbReference>
<keyword evidence="6" id="KW-0175">Coiled coil</keyword>
<dbReference type="GO" id="GO:0008270">
    <property type="term" value="F:zinc ion binding"/>
    <property type="evidence" value="ECO:0007669"/>
    <property type="project" value="InterPro"/>
</dbReference>
<keyword evidence="4" id="KW-0804">Transcription</keyword>
<sequence>MEGEQTPSRPEVDFGEGSSSGSTATNQLSCAQCRNRKLRCDRKLPRCDRCVQQGETCNYPGSRQRALGRRRTVRELETRIEELEALLRASNLNSLQQNEETGPDLLSRPQQLFQLEDDRHQNLDLLGVDPLPLYQDLSLENAMFPVQAAPGFLPQYQVTNQLFGLGLFEQLPSWDVIDELTTLYFQNIHAGAPMLHQTSYAAALRLPPHMRPPMCLQYIVMASAAVTSPTCRHLAEPFYQRARVYAEADELKGQGETFTTLGHVQAWCLISAYECHVHAIFNRASTSLCRAAEERRRTWWVTFMADRFLSSITGWPSLVKERHVRNNLPSTEEAFTWGINTEAPVTLPEALRVLQQQSGAQPFPFAIRILAANELLHALDHTAHHTPANNNNSNNFNLEDMLNERYWLRHKELDSNLTTLTFFLPASLQLSNNPRSLDAILVHACTHMATIQLHRVALGLLHQYDQTVTASAHLITESQARRDSAAQGVLAVFRTAGGEGLGRAIRNPLLSFAAYMAASVFLEHCLSMSRGEGRGGGSGRHESEDSLKFLAQTLVFYARGSPLVRANAFQLATDMKRAGYDSSMMDSVTGQIQTLGGSVSEIQVPGSSKRPMLFCPALTSTLDSDESAAFGLQGAFGL</sequence>
<feature type="domain" description="Zn(2)-C6 fungal-type" evidence="8">
    <location>
        <begin position="29"/>
        <end position="59"/>
    </location>
</feature>
<evidence type="ECO:0000256" key="7">
    <source>
        <dbReference type="SAM" id="MobiDB-lite"/>
    </source>
</evidence>
<evidence type="ECO:0000313" key="9">
    <source>
        <dbReference type="EMBL" id="KAK4104399.1"/>
    </source>
</evidence>
<dbReference type="GO" id="GO:0006351">
    <property type="term" value="P:DNA-templated transcription"/>
    <property type="evidence" value="ECO:0007669"/>
    <property type="project" value="InterPro"/>
</dbReference>
<dbReference type="InterPro" id="IPR007219">
    <property type="entry name" value="XnlR_reg_dom"/>
</dbReference>
<comment type="caution">
    <text evidence="9">The sequence shown here is derived from an EMBL/GenBank/DDBJ whole genome shotgun (WGS) entry which is preliminary data.</text>
</comment>
<evidence type="ECO:0000313" key="10">
    <source>
        <dbReference type="Proteomes" id="UP001305647"/>
    </source>
</evidence>
<dbReference type="SUPFAM" id="SSF57701">
    <property type="entry name" value="Zn2/Cys6 DNA-binding domain"/>
    <property type="match status" value="1"/>
</dbReference>
<evidence type="ECO:0000256" key="6">
    <source>
        <dbReference type="SAM" id="Coils"/>
    </source>
</evidence>
<dbReference type="AlphaFoldDB" id="A0AAN6T540"/>
<keyword evidence="10" id="KW-1185">Reference proteome</keyword>
<evidence type="ECO:0000256" key="1">
    <source>
        <dbReference type="ARBA" id="ARBA00004123"/>
    </source>
</evidence>
<dbReference type="Proteomes" id="UP001305647">
    <property type="component" value="Unassembled WGS sequence"/>
</dbReference>
<organism evidence="9 10">
    <name type="scientific">Parathielavia hyrcaniae</name>
    <dbReference type="NCBI Taxonomy" id="113614"/>
    <lineage>
        <taxon>Eukaryota</taxon>
        <taxon>Fungi</taxon>
        <taxon>Dikarya</taxon>
        <taxon>Ascomycota</taxon>
        <taxon>Pezizomycotina</taxon>
        <taxon>Sordariomycetes</taxon>
        <taxon>Sordariomycetidae</taxon>
        <taxon>Sordariales</taxon>
        <taxon>Chaetomiaceae</taxon>
        <taxon>Parathielavia</taxon>
    </lineage>
</organism>
<evidence type="ECO:0000259" key="8">
    <source>
        <dbReference type="PROSITE" id="PS50048"/>
    </source>
</evidence>
<protein>
    <recommendedName>
        <fullName evidence="8">Zn(2)-C6 fungal-type domain-containing protein</fullName>
    </recommendedName>
</protein>
<dbReference type="GO" id="GO:0000981">
    <property type="term" value="F:DNA-binding transcription factor activity, RNA polymerase II-specific"/>
    <property type="evidence" value="ECO:0007669"/>
    <property type="project" value="InterPro"/>
</dbReference>
<keyword evidence="2" id="KW-0479">Metal-binding</keyword>
<dbReference type="SMART" id="SM00066">
    <property type="entry name" value="GAL4"/>
    <property type="match status" value="1"/>
</dbReference>
<dbReference type="PROSITE" id="PS00463">
    <property type="entry name" value="ZN2_CY6_FUNGAL_1"/>
    <property type="match status" value="1"/>
</dbReference>
<evidence type="ECO:0000256" key="4">
    <source>
        <dbReference type="ARBA" id="ARBA00023163"/>
    </source>
</evidence>
<dbReference type="PANTHER" id="PTHR47338">
    <property type="entry name" value="ZN(II)2CYS6 TRANSCRIPTION FACTOR (EUROFUNG)-RELATED"/>
    <property type="match status" value="1"/>
</dbReference>